<feature type="transmembrane region" description="Helical" evidence="7">
    <location>
        <begin position="226"/>
        <end position="247"/>
    </location>
</feature>
<reference evidence="9" key="2">
    <citation type="submission" date="2021-04" db="EMBL/GenBank/DDBJ databases">
        <authorList>
            <person name="Gilroy R."/>
        </authorList>
    </citation>
    <scope>NUCLEOTIDE SEQUENCE</scope>
    <source>
        <strain evidence="9">CHK171-505</strain>
    </source>
</reference>
<keyword evidence="2 7" id="KW-0813">Transport</keyword>
<dbReference type="InterPro" id="IPR035906">
    <property type="entry name" value="MetI-like_sf"/>
</dbReference>
<evidence type="ECO:0000256" key="5">
    <source>
        <dbReference type="ARBA" id="ARBA00022989"/>
    </source>
</evidence>
<dbReference type="CDD" id="cd06261">
    <property type="entry name" value="TM_PBP2"/>
    <property type="match status" value="1"/>
</dbReference>
<gene>
    <name evidence="9" type="ORF">H9948_06250</name>
</gene>
<keyword evidence="6 7" id="KW-0472">Membrane</keyword>
<dbReference type="EMBL" id="DWYW01000143">
    <property type="protein sequence ID" value="HJA90378.1"/>
    <property type="molecule type" value="Genomic_DNA"/>
</dbReference>
<protein>
    <submittedName>
        <fullName evidence="9">Sugar ABC transporter permease</fullName>
    </submittedName>
</protein>
<evidence type="ECO:0000256" key="2">
    <source>
        <dbReference type="ARBA" id="ARBA00022448"/>
    </source>
</evidence>
<dbReference type="GO" id="GO:0005886">
    <property type="term" value="C:plasma membrane"/>
    <property type="evidence" value="ECO:0007669"/>
    <property type="project" value="UniProtKB-SubCell"/>
</dbReference>
<accession>A0A9D2I2F1</accession>
<dbReference type="Gene3D" id="1.10.3720.10">
    <property type="entry name" value="MetI-like"/>
    <property type="match status" value="1"/>
</dbReference>
<comment type="caution">
    <text evidence="9">The sequence shown here is derived from an EMBL/GenBank/DDBJ whole genome shotgun (WGS) entry which is preliminary data.</text>
</comment>
<dbReference type="Proteomes" id="UP000886856">
    <property type="component" value="Unassembled WGS sequence"/>
</dbReference>
<dbReference type="InterPro" id="IPR050809">
    <property type="entry name" value="UgpAE/MalFG_permease"/>
</dbReference>
<comment type="similarity">
    <text evidence="7">Belongs to the binding-protein-dependent transport system permease family.</text>
</comment>
<keyword evidence="4 7" id="KW-0812">Transmembrane</keyword>
<dbReference type="SUPFAM" id="SSF161098">
    <property type="entry name" value="MetI-like"/>
    <property type="match status" value="1"/>
</dbReference>
<feature type="domain" description="ABC transmembrane type-1" evidence="8">
    <location>
        <begin position="77"/>
        <end position="293"/>
    </location>
</feature>
<evidence type="ECO:0000256" key="4">
    <source>
        <dbReference type="ARBA" id="ARBA00022692"/>
    </source>
</evidence>
<feature type="transmembrane region" description="Helical" evidence="7">
    <location>
        <begin position="267"/>
        <end position="294"/>
    </location>
</feature>
<feature type="transmembrane region" description="Helical" evidence="7">
    <location>
        <begin position="114"/>
        <end position="131"/>
    </location>
</feature>
<comment type="subcellular location">
    <subcellularLocation>
        <location evidence="1 7">Cell membrane</location>
        <topology evidence="1 7">Multi-pass membrane protein</topology>
    </subcellularLocation>
</comment>
<dbReference type="PROSITE" id="PS50928">
    <property type="entry name" value="ABC_TM1"/>
    <property type="match status" value="1"/>
</dbReference>
<dbReference type="PANTHER" id="PTHR43227:SF3">
    <property type="entry name" value="BINDING-PROTEIN-DEPENDENT TRANSPORT SYSTEMS INNER MEMBRANE COMPONENT"/>
    <property type="match status" value="1"/>
</dbReference>
<dbReference type="PANTHER" id="PTHR43227">
    <property type="entry name" value="BLL4140 PROTEIN"/>
    <property type="match status" value="1"/>
</dbReference>
<sequence>MKRKLTLKQKRAVTGLLFISPWLIGFLAFYVRGLYQTIVFSLSKVTALDTGGFTTKFIGLDNFSYSFTKDPQFNQIMTNTIVDILVDVPLIIFFSLFMAILLNGKFKGRTIMRAIFFLPVIMNAGAINNALELAQQTVLGGVSAVSSEITSSSGDGFNMMILLQTFANIGFPEALLEYIIGAVSRIYVIVRSSGVQIVIFIAALQSIPGALYEVAKIEGATAYESFWKITLPMVSPLILTNIVYTIVDSFIQSDVVEKAQEVAFTAYNYGAGSAMSLISTVLVCAILAISGAIISKKTFYYN</sequence>
<evidence type="ECO:0000256" key="7">
    <source>
        <dbReference type="RuleBase" id="RU363032"/>
    </source>
</evidence>
<evidence type="ECO:0000259" key="8">
    <source>
        <dbReference type="PROSITE" id="PS50928"/>
    </source>
</evidence>
<keyword evidence="5 7" id="KW-1133">Transmembrane helix</keyword>
<dbReference type="GO" id="GO:0055085">
    <property type="term" value="P:transmembrane transport"/>
    <property type="evidence" value="ECO:0007669"/>
    <property type="project" value="InterPro"/>
</dbReference>
<feature type="transmembrane region" description="Helical" evidence="7">
    <location>
        <begin position="12"/>
        <end position="31"/>
    </location>
</feature>
<evidence type="ECO:0000256" key="6">
    <source>
        <dbReference type="ARBA" id="ARBA00023136"/>
    </source>
</evidence>
<keyword evidence="3" id="KW-1003">Cell membrane</keyword>
<evidence type="ECO:0000256" key="1">
    <source>
        <dbReference type="ARBA" id="ARBA00004651"/>
    </source>
</evidence>
<dbReference type="InterPro" id="IPR000515">
    <property type="entry name" value="MetI-like"/>
</dbReference>
<name>A0A9D2I2F1_9LACT</name>
<evidence type="ECO:0000313" key="10">
    <source>
        <dbReference type="Proteomes" id="UP000886856"/>
    </source>
</evidence>
<reference evidence="9" key="1">
    <citation type="journal article" date="2021" name="PeerJ">
        <title>Extensive microbial diversity within the chicken gut microbiome revealed by metagenomics and culture.</title>
        <authorList>
            <person name="Gilroy R."/>
            <person name="Ravi A."/>
            <person name="Getino M."/>
            <person name="Pursley I."/>
            <person name="Horton D.L."/>
            <person name="Alikhan N.F."/>
            <person name="Baker D."/>
            <person name="Gharbi K."/>
            <person name="Hall N."/>
            <person name="Watson M."/>
            <person name="Adriaenssens E.M."/>
            <person name="Foster-Nyarko E."/>
            <person name="Jarju S."/>
            <person name="Secka A."/>
            <person name="Antonio M."/>
            <person name="Oren A."/>
            <person name="Chaudhuri R.R."/>
            <person name="La Ragione R."/>
            <person name="Hildebrand F."/>
            <person name="Pallen M.J."/>
        </authorList>
    </citation>
    <scope>NUCLEOTIDE SEQUENCE</scope>
    <source>
        <strain evidence="9">CHK171-505</strain>
    </source>
</reference>
<organism evidence="9 10">
    <name type="scientific">Candidatus Jeotgalibaca merdavium</name>
    <dbReference type="NCBI Taxonomy" id="2838627"/>
    <lineage>
        <taxon>Bacteria</taxon>
        <taxon>Bacillati</taxon>
        <taxon>Bacillota</taxon>
        <taxon>Bacilli</taxon>
        <taxon>Lactobacillales</taxon>
        <taxon>Carnobacteriaceae</taxon>
        <taxon>Jeotgalibaca</taxon>
    </lineage>
</organism>
<dbReference type="Pfam" id="PF00528">
    <property type="entry name" value="BPD_transp_1"/>
    <property type="match status" value="1"/>
</dbReference>
<feature type="transmembrane region" description="Helical" evidence="7">
    <location>
        <begin position="194"/>
        <end position="214"/>
    </location>
</feature>
<proteinExistence type="inferred from homology"/>
<dbReference type="AlphaFoldDB" id="A0A9D2I2F1"/>
<evidence type="ECO:0000256" key="3">
    <source>
        <dbReference type="ARBA" id="ARBA00022475"/>
    </source>
</evidence>
<feature type="transmembrane region" description="Helical" evidence="7">
    <location>
        <begin position="81"/>
        <end position="102"/>
    </location>
</feature>
<evidence type="ECO:0000313" key="9">
    <source>
        <dbReference type="EMBL" id="HJA90378.1"/>
    </source>
</evidence>